<feature type="compositionally biased region" description="Basic and acidic residues" evidence="1">
    <location>
        <begin position="86"/>
        <end position="95"/>
    </location>
</feature>
<accession>A0A4Q2KS95</accession>
<feature type="region of interest" description="Disordered" evidence="1">
    <location>
        <begin position="69"/>
        <end position="111"/>
    </location>
</feature>
<feature type="region of interest" description="Disordered" evidence="1">
    <location>
        <begin position="1"/>
        <end position="50"/>
    </location>
</feature>
<dbReference type="RefSeq" id="WP_129521563.1">
    <property type="nucleotide sequence ID" value="NZ_SDPN01000029.1"/>
</dbReference>
<dbReference type="AlphaFoldDB" id="A0A4Q2KS95"/>
<evidence type="ECO:0000313" key="3">
    <source>
        <dbReference type="Proteomes" id="UP000293865"/>
    </source>
</evidence>
<dbReference type="Proteomes" id="UP000293865">
    <property type="component" value="Unassembled WGS sequence"/>
</dbReference>
<feature type="compositionally biased region" description="Basic and acidic residues" evidence="1">
    <location>
        <begin position="14"/>
        <end position="43"/>
    </location>
</feature>
<name>A0A4Q2KS95_9MICO</name>
<comment type="caution">
    <text evidence="2">The sequence shown here is derived from an EMBL/GenBank/DDBJ whole genome shotgun (WGS) entry which is preliminary data.</text>
</comment>
<feature type="compositionally biased region" description="Acidic residues" evidence="1">
    <location>
        <begin position="1"/>
        <end position="13"/>
    </location>
</feature>
<protein>
    <submittedName>
        <fullName evidence="2">Uncharacterized protein</fullName>
    </submittedName>
</protein>
<evidence type="ECO:0000256" key="1">
    <source>
        <dbReference type="SAM" id="MobiDB-lite"/>
    </source>
</evidence>
<proteinExistence type="predicted"/>
<reference evidence="2 3" key="1">
    <citation type="submission" date="2019-01" db="EMBL/GenBank/DDBJ databases">
        <title>Agromyces.</title>
        <authorList>
            <person name="Li J."/>
        </authorList>
    </citation>
    <scope>NUCLEOTIDE SEQUENCE [LARGE SCALE GENOMIC DNA]</scope>
    <source>
        <strain evidence="2 3">DSM 15934</strain>
    </source>
</reference>
<sequence length="111" mass="11373">MTDMDDATMDDATDEKPTGTDKTPKGPRDHGTIPTDTRGDAGIDRAGGFPGVGSIGTDFGAAALVPESLGVDEQPVTIEDDDDPDAIAHRGKSDDDTIAPDGVGPEVRPPS</sequence>
<dbReference type="EMBL" id="SDPN01000029">
    <property type="protein sequence ID" value="RXZ68325.1"/>
    <property type="molecule type" value="Genomic_DNA"/>
</dbReference>
<gene>
    <name evidence="2" type="ORF">ESP51_14260</name>
</gene>
<evidence type="ECO:0000313" key="2">
    <source>
        <dbReference type="EMBL" id="RXZ68325.1"/>
    </source>
</evidence>
<organism evidence="2 3">
    <name type="scientific">Agromyces albus</name>
    <dbReference type="NCBI Taxonomy" id="205332"/>
    <lineage>
        <taxon>Bacteria</taxon>
        <taxon>Bacillati</taxon>
        <taxon>Actinomycetota</taxon>
        <taxon>Actinomycetes</taxon>
        <taxon>Micrococcales</taxon>
        <taxon>Microbacteriaceae</taxon>
        <taxon>Agromyces</taxon>
    </lineage>
</organism>
<keyword evidence="3" id="KW-1185">Reference proteome</keyword>